<evidence type="ECO:0000313" key="6">
    <source>
        <dbReference type="Proteomes" id="UP000326060"/>
    </source>
</evidence>
<comment type="caution">
    <text evidence="5">The sequence shown here is derived from an EMBL/GenBank/DDBJ whole genome shotgun (WGS) entry which is preliminary data.</text>
</comment>
<dbReference type="PANTHER" id="PTHR48090">
    <property type="entry name" value="UNDECAPRENYL-PHOSPHATE 4-DEOXY-4-FORMAMIDO-L-ARABINOSE TRANSFERASE-RELATED"/>
    <property type="match status" value="1"/>
</dbReference>
<accession>A0A5M9ZCM8</accession>
<feature type="region of interest" description="Disordered" evidence="2">
    <location>
        <begin position="346"/>
        <end position="375"/>
    </location>
</feature>
<dbReference type="InterPro" id="IPR001173">
    <property type="entry name" value="Glyco_trans_2-like"/>
</dbReference>
<dbReference type="RefSeq" id="WP_150394189.1">
    <property type="nucleotide sequence ID" value="NZ_RZJP01000002.1"/>
</dbReference>
<evidence type="ECO:0000256" key="1">
    <source>
        <dbReference type="ARBA" id="ARBA00006739"/>
    </source>
</evidence>
<proteinExistence type="inferred from homology"/>
<reference evidence="5 6" key="1">
    <citation type="journal article" date="2019" name="Syst. Appl. Microbiol.">
        <title>Characterization of Bifidobacterium species in feaces of the Egyptian fruit bat: Description of B. vespertilionis sp. nov. and B. rousetti sp. nov.</title>
        <authorList>
            <person name="Modesto M."/>
            <person name="Satti M."/>
            <person name="Watanabe K."/>
            <person name="Puglisi E."/>
            <person name="Morelli L."/>
            <person name="Huang C.-H."/>
            <person name="Liou J.-S."/>
            <person name="Miyashita M."/>
            <person name="Tamura T."/>
            <person name="Saito S."/>
            <person name="Mori K."/>
            <person name="Huang L."/>
            <person name="Sciavilla P."/>
            <person name="Sandri C."/>
            <person name="Spiezio C."/>
            <person name="Vitali F."/>
            <person name="Cavalieri D."/>
            <person name="Perpetuini G."/>
            <person name="Tofalo R."/>
            <person name="Bonetti A."/>
            <person name="Arita M."/>
            <person name="Mattarelli P."/>
        </authorList>
    </citation>
    <scope>NUCLEOTIDE SEQUENCE [LARGE SCALE GENOMIC DNA]</scope>
    <source>
        <strain evidence="5 6">RST27</strain>
    </source>
</reference>
<dbReference type="EMBL" id="RZJP01000002">
    <property type="protein sequence ID" value="KAA8816523.1"/>
    <property type="molecule type" value="Genomic_DNA"/>
</dbReference>
<keyword evidence="5" id="KW-0808">Transferase</keyword>
<dbReference type="CDD" id="cd04179">
    <property type="entry name" value="DPM_DPG-synthase_like"/>
    <property type="match status" value="1"/>
</dbReference>
<dbReference type="AlphaFoldDB" id="A0A5M9ZCM8"/>
<evidence type="ECO:0000256" key="3">
    <source>
        <dbReference type="SAM" id="Phobius"/>
    </source>
</evidence>
<dbReference type="Gene3D" id="3.90.550.10">
    <property type="entry name" value="Spore Coat Polysaccharide Biosynthesis Protein SpsA, Chain A"/>
    <property type="match status" value="1"/>
</dbReference>
<keyword evidence="3" id="KW-1133">Transmembrane helix</keyword>
<feature type="domain" description="Glycosyltransferase 2-like" evidence="4">
    <location>
        <begin position="7"/>
        <end position="165"/>
    </location>
</feature>
<feature type="transmembrane region" description="Helical" evidence="3">
    <location>
        <begin position="268"/>
        <end position="288"/>
    </location>
</feature>
<dbReference type="InterPro" id="IPR029044">
    <property type="entry name" value="Nucleotide-diphossugar_trans"/>
</dbReference>
<dbReference type="PANTHER" id="PTHR48090:SF7">
    <property type="entry name" value="RFBJ PROTEIN"/>
    <property type="match status" value="1"/>
</dbReference>
<dbReference type="GO" id="GO:0016740">
    <property type="term" value="F:transferase activity"/>
    <property type="evidence" value="ECO:0007669"/>
    <property type="project" value="UniProtKB-KW"/>
</dbReference>
<sequence length="375" mass="42099">MRVFIQIPCLNEEQTLPLVLEKMPKTIPGADEVELLIIDDGCSDRTVEVARSLGVKHFVHHAKPMGLARAFRDGVDYALKHGADIVVNTDGDNQYPSETIGDLVQPIIRHEADIVVGDRQTATIKEFSWFKRRMQAFGSWVVNLAAGTHIPDAASGFRAYSKNSLLKLNIVTEFSYCMETIIQAGNKRIAITSYAIKTNPKTRESRLFSNIFEHMAKSGGAIIRSFLMFKANVIFKWAAIVFGILGLIPFVRYLMFFFSGHSAGHLQSMLAGVALIMLSAFCVALQIISEVLRIQRKLVEDELERTKELMYCRESQRMWAQQDEWGGYSGVSTGLTDYVTQLGAKKIDDVESEPQRNEPQDEPQSKPMKEGKDSE</sequence>
<dbReference type="Proteomes" id="UP000326060">
    <property type="component" value="Unassembled WGS sequence"/>
</dbReference>
<evidence type="ECO:0000256" key="2">
    <source>
        <dbReference type="SAM" id="MobiDB-lite"/>
    </source>
</evidence>
<evidence type="ECO:0000313" key="5">
    <source>
        <dbReference type="EMBL" id="KAA8816523.1"/>
    </source>
</evidence>
<dbReference type="InterPro" id="IPR050256">
    <property type="entry name" value="Glycosyltransferase_2"/>
</dbReference>
<keyword evidence="3" id="KW-0812">Transmembrane</keyword>
<dbReference type="Pfam" id="PF00535">
    <property type="entry name" value="Glycos_transf_2"/>
    <property type="match status" value="1"/>
</dbReference>
<comment type="similarity">
    <text evidence="1">Belongs to the glycosyltransferase 2 family.</text>
</comment>
<evidence type="ECO:0000259" key="4">
    <source>
        <dbReference type="Pfam" id="PF00535"/>
    </source>
</evidence>
<keyword evidence="3" id="KW-0472">Membrane</keyword>
<gene>
    <name evidence="5" type="ORF">EMB92_06375</name>
</gene>
<dbReference type="SUPFAM" id="SSF53448">
    <property type="entry name" value="Nucleotide-diphospho-sugar transferases"/>
    <property type="match status" value="1"/>
</dbReference>
<protein>
    <submittedName>
        <fullName evidence="5">Glycosyltransferase family 2 protein</fullName>
    </submittedName>
</protein>
<feature type="transmembrane region" description="Helical" evidence="3">
    <location>
        <begin position="234"/>
        <end position="256"/>
    </location>
</feature>
<organism evidence="5 6">
    <name type="scientific">Bifidobacterium callitrichos</name>
    <dbReference type="NCBI Taxonomy" id="762209"/>
    <lineage>
        <taxon>Bacteria</taxon>
        <taxon>Bacillati</taxon>
        <taxon>Actinomycetota</taxon>
        <taxon>Actinomycetes</taxon>
        <taxon>Bifidobacteriales</taxon>
        <taxon>Bifidobacteriaceae</taxon>
        <taxon>Bifidobacterium</taxon>
    </lineage>
</organism>
<name>A0A5M9ZCM8_9BIFI</name>